<evidence type="ECO:0000256" key="1">
    <source>
        <dbReference type="ARBA" id="ARBA00010830"/>
    </source>
</evidence>
<dbReference type="GO" id="GO:0016787">
    <property type="term" value="F:hydrolase activity"/>
    <property type="evidence" value="ECO:0007669"/>
    <property type="project" value="UniProtKB-KW"/>
</dbReference>
<evidence type="ECO:0000313" key="6">
    <source>
        <dbReference type="EMBL" id="PSM38632.1"/>
    </source>
</evidence>
<accession>A0A2P8PXB3</accession>
<protein>
    <submittedName>
        <fullName evidence="6">Peptidoglycan-binding protein</fullName>
    </submittedName>
</protein>
<gene>
    <name evidence="6" type="ORF">C6Y14_36445</name>
</gene>
<feature type="domain" description="LysM" evidence="5">
    <location>
        <begin position="130"/>
        <end position="179"/>
    </location>
</feature>
<evidence type="ECO:0000313" key="7">
    <source>
        <dbReference type="Proteomes" id="UP000240429"/>
    </source>
</evidence>
<dbReference type="Proteomes" id="UP000240429">
    <property type="component" value="Unassembled WGS sequence"/>
</dbReference>
<dbReference type="OrthoDB" id="1404170at2"/>
<comment type="similarity">
    <text evidence="1">Belongs to the transglycosylase family. Rpf subfamily.</text>
</comment>
<dbReference type="CDD" id="cd13925">
    <property type="entry name" value="RPF"/>
    <property type="match status" value="1"/>
</dbReference>
<sequence length="275" mass="29325">MSIKRMRYAAVVAAVLALPAPAEAAAPPTPASGPATADRAPYACAKDRWPWGCVAKCESSGRWNANTGNGFYGGLQFWQPTWRTFGGLAYARRADLATRDEQIRVAEEVLRVQGWKAWPVCSKRYGLTGRAHVVRRGESLSSIARAYRVKGGWKALYKLNRQLVGARPDRLNIGTMLRLPKGAGPGRRLTSQTGGGGEPAPAASRPSTPTPLIPSTRPTRPTQPVQPTQPVLPVPPAVPSAPVTSASPVLTDPTPQTSPSPSPFPSLSPSLSPRR</sequence>
<dbReference type="RefSeq" id="WP_107021175.1">
    <property type="nucleotide sequence ID" value="NZ_KZ679055.1"/>
</dbReference>
<reference evidence="6 7" key="1">
    <citation type="submission" date="2018-03" db="EMBL/GenBank/DDBJ databases">
        <title>Streptomyces dioscori sp. nov., a novel endophytic actinobacterium isolated from bulbil of Dioscorea bulbifera L.</title>
        <authorList>
            <person name="Zhikuan W."/>
        </authorList>
    </citation>
    <scope>NUCLEOTIDE SEQUENCE [LARGE SCALE GENOMIC DNA]</scope>
    <source>
        <strain evidence="6 7">A217</strain>
    </source>
</reference>
<feature type="compositionally biased region" description="Low complexity" evidence="3">
    <location>
        <begin position="240"/>
        <end position="255"/>
    </location>
</feature>
<name>A0A2P8PXB3_9ACTN</name>
<comment type="caution">
    <text evidence="6">The sequence shown here is derived from an EMBL/GenBank/DDBJ whole genome shotgun (WGS) entry which is preliminary data.</text>
</comment>
<feature type="compositionally biased region" description="Low complexity" evidence="3">
    <location>
        <begin position="214"/>
        <end position="229"/>
    </location>
</feature>
<dbReference type="SUPFAM" id="SSF53955">
    <property type="entry name" value="Lysozyme-like"/>
    <property type="match status" value="1"/>
</dbReference>
<dbReference type="CDD" id="cd00118">
    <property type="entry name" value="LysM"/>
    <property type="match status" value="1"/>
</dbReference>
<dbReference type="InterPro" id="IPR036779">
    <property type="entry name" value="LysM_dom_sf"/>
</dbReference>
<proteinExistence type="inferred from homology"/>
<dbReference type="SMART" id="SM00257">
    <property type="entry name" value="LysM"/>
    <property type="match status" value="1"/>
</dbReference>
<evidence type="ECO:0000259" key="5">
    <source>
        <dbReference type="PROSITE" id="PS51782"/>
    </source>
</evidence>
<dbReference type="PROSITE" id="PS51782">
    <property type="entry name" value="LYSM"/>
    <property type="match status" value="1"/>
</dbReference>
<feature type="compositionally biased region" description="Pro residues" evidence="3">
    <location>
        <begin position="256"/>
        <end position="266"/>
    </location>
</feature>
<keyword evidence="7" id="KW-1185">Reference proteome</keyword>
<dbReference type="InterPro" id="IPR023346">
    <property type="entry name" value="Lysozyme-like_dom_sf"/>
</dbReference>
<evidence type="ECO:0000256" key="4">
    <source>
        <dbReference type="SAM" id="SignalP"/>
    </source>
</evidence>
<dbReference type="AlphaFoldDB" id="A0A2P8PXB3"/>
<feature type="compositionally biased region" description="Pro residues" evidence="3">
    <location>
        <begin position="230"/>
        <end position="239"/>
    </location>
</feature>
<feature type="chain" id="PRO_5015107606" evidence="4">
    <location>
        <begin position="25"/>
        <end position="275"/>
    </location>
</feature>
<evidence type="ECO:0000256" key="2">
    <source>
        <dbReference type="ARBA" id="ARBA00022801"/>
    </source>
</evidence>
<keyword evidence="4" id="KW-0732">Signal</keyword>
<dbReference type="Gene3D" id="3.10.350.10">
    <property type="entry name" value="LysM domain"/>
    <property type="match status" value="1"/>
</dbReference>
<dbReference type="InterPro" id="IPR018392">
    <property type="entry name" value="LysM"/>
</dbReference>
<dbReference type="EMBL" id="PYBJ01000029">
    <property type="protein sequence ID" value="PSM38632.1"/>
    <property type="molecule type" value="Genomic_DNA"/>
</dbReference>
<feature type="region of interest" description="Disordered" evidence="3">
    <location>
        <begin position="176"/>
        <end position="275"/>
    </location>
</feature>
<dbReference type="SUPFAM" id="SSF54106">
    <property type="entry name" value="LysM domain"/>
    <property type="match status" value="1"/>
</dbReference>
<dbReference type="Gene3D" id="1.10.530.10">
    <property type="match status" value="1"/>
</dbReference>
<organism evidence="6 7">
    <name type="scientific">Streptomyces dioscori</name>
    <dbReference type="NCBI Taxonomy" id="2109333"/>
    <lineage>
        <taxon>Bacteria</taxon>
        <taxon>Bacillati</taxon>
        <taxon>Actinomycetota</taxon>
        <taxon>Actinomycetes</taxon>
        <taxon>Kitasatosporales</taxon>
        <taxon>Streptomycetaceae</taxon>
        <taxon>Streptomyces</taxon>
        <taxon>Streptomyces aurantiacus group</taxon>
    </lineage>
</organism>
<evidence type="ECO:0000256" key="3">
    <source>
        <dbReference type="SAM" id="MobiDB-lite"/>
    </source>
</evidence>
<dbReference type="Pfam" id="PF01476">
    <property type="entry name" value="LysM"/>
    <property type="match status" value="1"/>
</dbReference>
<dbReference type="Pfam" id="PF06737">
    <property type="entry name" value="Transglycosylas"/>
    <property type="match status" value="1"/>
</dbReference>
<keyword evidence="2" id="KW-0378">Hydrolase</keyword>
<feature type="signal peptide" evidence="4">
    <location>
        <begin position="1"/>
        <end position="24"/>
    </location>
</feature>
<dbReference type="InterPro" id="IPR010618">
    <property type="entry name" value="RPF"/>
</dbReference>